<keyword evidence="2" id="KW-1185">Reference proteome</keyword>
<evidence type="ECO:0000313" key="1">
    <source>
        <dbReference type="EMBL" id="KAI0042916.1"/>
    </source>
</evidence>
<sequence>MHQRIVSLSAASPSDHFQALSEVRDFATTDLGRGGPERWTYRVLPEPRLSMEVQRLAAPFSREGVDSISFQPCPLHEFTSQDRSLIDSWPMPGGMWTFTAVFDGHAGHSTVDHAVHTLPTMVKGSLESYLRFHRASFSPEAISKILSDAIVAFDRSMTTNFLDLFPGGPAAVQRMSDRQIRGVFEDRVAGGRNAALAVRCLQGSTALLTLTDPMRSHLWVANLGDSQAVLGARTPAGHWAPTFATAIHDGENAAELHRLRSEHPGERDCAEDNRVIGFLGPFRALGDTWLKVPAVYSQRVLLNFRREWNVERPEKYISRIRTPPYVSNVPDVQHVPLSPAAPGKRRDIFLVTCSDGLADLYPDLSRRDMINHWVMTVGRAVDSRTRVGNLASCLLRDALGGDDVRLVSQKLTVEIEEKWMDDVTILVQRF</sequence>
<protein>
    <submittedName>
        <fullName evidence="1">Protein serine/threonine phosphatase 2C</fullName>
    </submittedName>
</protein>
<organism evidence="1 2">
    <name type="scientific">Auriscalpium vulgare</name>
    <dbReference type="NCBI Taxonomy" id="40419"/>
    <lineage>
        <taxon>Eukaryota</taxon>
        <taxon>Fungi</taxon>
        <taxon>Dikarya</taxon>
        <taxon>Basidiomycota</taxon>
        <taxon>Agaricomycotina</taxon>
        <taxon>Agaricomycetes</taxon>
        <taxon>Russulales</taxon>
        <taxon>Auriscalpiaceae</taxon>
        <taxon>Auriscalpium</taxon>
    </lineage>
</organism>
<comment type="caution">
    <text evidence="1">The sequence shown here is derived from an EMBL/GenBank/DDBJ whole genome shotgun (WGS) entry which is preliminary data.</text>
</comment>
<proteinExistence type="predicted"/>
<reference evidence="1" key="2">
    <citation type="journal article" date="2022" name="New Phytol.">
        <title>Evolutionary transition to the ectomycorrhizal habit in the genomes of a hyperdiverse lineage of mushroom-forming fungi.</title>
        <authorList>
            <person name="Looney B."/>
            <person name="Miyauchi S."/>
            <person name="Morin E."/>
            <person name="Drula E."/>
            <person name="Courty P.E."/>
            <person name="Kohler A."/>
            <person name="Kuo A."/>
            <person name="LaButti K."/>
            <person name="Pangilinan J."/>
            <person name="Lipzen A."/>
            <person name="Riley R."/>
            <person name="Andreopoulos W."/>
            <person name="He G."/>
            <person name="Johnson J."/>
            <person name="Nolan M."/>
            <person name="Tritt A."/>
            <person name="Barry K.W."/>
            <person name="Grigoriev I.V."/>
            <person name="Nagy L.G."/>
            <person name="Hibbett D."/>
            <person name="Henrissat B."/>
            <person name="Matheny P.B."/>
            <person name="Labbe J."/>
            <person name="Martin F.M."/>
        </authorList>
    </citation>
    <scope>NUCLEOTIDE SEQUENCE</scope>
    <source>
        <strain evidence="1">FP105234-sp</strain>
    </source>
</reference>
<evidence type="ECO:0000313" key="2">
    <source>
        <dbReference type="Proteomes" id="UP000814033"/>
    </source>
</evidence>
<dbReference type="Proteomes" id="UP000814033">
    <property type="component" value="Unassembled WGS sequence"/>
</dbReference>
<dbReference type="EMBL" id="MU276041">
    <property type="protein sequence ID" value="KAI0042916.1"/>
    <property type="molecule type" value="Genomic_DNA"/>
</dbReference>
<name>A0ACB8RH19_9AGAM</name>
<gene>
    <name evidence="1" type="ORF">FA95DRAFT_1634557</name>
</gene>
<accession>A0ACB8RH19</accession>
<reference evidence="1" key="1">
    <citation type="submission" date="2021-02" db="EMBL/GenBank/DDBJ databases">
        <authorList>
            <consortium name="DOE Joint Genome Institute"/>
            <person name="Ahrendt S."/>
            <person name="Looney B.P."/>
            <person name="Miyauchi S."/>
            <person name="Morin E."/>
            <person name="Drula E."/>
            <person name="Courty P.E."/>
            <person name="Chicoki N."/>
            <person name="Fauchery L."/>
            <person name="Kohler A."/>
            <person name="Kuo A."/>
            <person name="Labutti K."/>
            <person name="Pangilinan J."/>
            <person name="Lipzen A."/>
            <person name="Riley R."/>
            <person name="Andreopoulos W."/>
            <person name="He G."/>
            <person name="Johnson J."/>
            <person name="Barry K.W."/>
            <person name="Grigoriev I.V."/>
            <person name="Nagy L."/>
            <person name="Hibbett D."/>
            <person name="Henrissat B."/>
            <person name="Matheny P.B."/>
            <person name="Labbe J."/>
            <person name="Martin F."/>
        </authorList>
    </citation>
    <scope>NUCLEOTIDE SEQUENCE</scope>
    <source>
        <strain evidence="1">FP105234-sp</strain>
    </source>
</reference>